<dbReference type="AlphaFoldDB" id="A0A1G8K712"/>
<protein>
    <submittedName>
        <fullName evidence="5">Amidohydrolase</fullName>
    </submittedName>
</protein>
<keyword evidence="2 5" id="KW-0378">Hydrolase</keyword>
<feature type="domain" description="Peptidase M20 dimerisation" evidence="4">
    <location>
        <begin position="183"/>
        <end position="278"/>
    </location>
</feature>
<evidence type="ECO:0000256" key="3">
    <source>
        <dbReference type="PIRSR" id="PIRSR005962-1"/>
    </source>
</evidence>
<keyword evidence="6" id="KW-1185">Reference proteome</keyword>
<dbReference type="InterPro" id="IPR036264">
    <property type="entry name" value="Bact_exopeptidase_dim_dom"/>
</dbReference>
<feature type="binding site" evidence="3">
    <location>
        <position position="104"/>
    </location>
    <ligand>
        <name>Mn(2+)</name>
        <dbReference type="ChEBI" id="CHEBI:29035"/>
        <label>2</label>
    </ligand>
</feature>
<dbReference type="FunFam" id="3.30.70.360:FF:000014">
    <property type="entry name" value="N-acyl-L-amino acid amidohydrolase"/>
    <property type="match status" value="1"/>
</dbReference>
<dbReference type="PANTHER" id="PTHR11014:SF63">
    <property type="entry name" value="METALLOPEPTIDASE, PUTATIVE (AFU_ORTHOLOGUE AFUA_6G09600)-RELATED"/>
    <property type="match status" value="1"/>
</dbReference>
<feature type="binding site" evidence="3">
    <location>
        <position position="163"/>
    </location>
    <ligand>
        <name>Mn(2+)</name>
        <dbReference type="ChEBI" id="CHEBI:29035"/>
        <label>2</label>
    </ligand>
</feature>
<dbReference type="GO" id="GO:0016787">
    <property type="term" value="F:hydrolase activity"/>
    <property type="evidence" value="ECO:0007669"/>
    <property type="project" value="UniProtKB-KW"/>
</dbReference>
<dbReference type="InterPro" id="IPR011650">
    <property type="entry name" value="Peptidase_M20_dimer"/>
</dbReference>
<comment type="cofactor">
    <cofactor evidence="3">
        <name>Mn(2+)</name>
        <dbReference type="ChEBI" id="CHEBI:29035"/>
    </cofactor>
    <text evidence="3">The Mn(2+) ion enhances activity.</text>
</comment>
<dbReference type="Gene3D" id="3.40.630.10">
    <property type="entry name" value="Zn peptidases"/>
    <property type="match status" value="1"/>
</dbReference>
<dbReference type="PIRSF" id="PIRSF005962">
    <property type="entry name" value="Pept_M20D_amidohydro"/>
    <property type="match status" value="1"/>
</dbReference>
<dbReference type="PANTHER" id="PTHR11014">
    <property type="entry name" value="PEPTIDASE M20 FAMILY MEMBER"/>
    <property type="match status" value="1"/>
</dbReference>
<reference evidence="5 6" key="1">
    <citation type="submission" date="2016-10" db="EMBL/GenBank/DDBJ databases">
        <authorList>
            <person name="de Groot N.N."/>
        </authorList>
    </citation>
    <scope>NUCLEOTIDE SEQUENCE [LARGE SCALE GENOMIC DNA]</scope>
    <source>
        <strain evidence="6">P4B,CCM 7963,CECT 7998,DSM 25260,IBRC-M 10614,KCTC 13821</strain>
    </source>
</reference>
<evidence type="ECO:0000313" key="5">
    <source>
        <dbReference type="EMBL" id="SDI39212.1"/>
    </source>
</evidence>
<dbReference type="Proteomes" id="UP000199017">
    <property type="component" value="Unassembled WGS sequence"/>
</dbReference>
<evidence type="ECO:0000259" key="4">
    <source>
        <dbReference type="Pfam" id="PF07687"/>
    </source>
</evidence>
<keyword evidence="3" id="KW-0479">Metal-binding</keyword>
<comment type="similarity">
    <text evidence="1">Belongs to the peptidase M20 family.</text>
</comment>
<dbReference type="Gene3D" id="3.30.70.360">
    <property type="match status" value="1"/>
</dbReference>
<feature type="binding site" evidence="3">
    <location>
        <position position="362"/>
    </location>
    <ligand>
        <name>Mn(2+)</name>
        <dbReference type="ChEBI" id="CHEBI:29035"/>
        <label>2</label>
    </ligand>
</feature>
<dbReference type="InterPro" id="IPR002933">
    <property type="entry name" value="Peptidase_M20"/>
</dbReference>
<dbReference type="Pfam" id="PF07687">
    <property type="entry name" value="M20_dimer"/>
    <property type="match status" value="1"/>
</dbReference>
<dbReference type="GO" id="GO:0046872">
    <property type="term" value="F:metal ion binding"/>
    <property type="evidence" value="ECO:0007669"/>
    <property type="project" value="UniProtKB-KW"/>
</dbReference>
<accession>A0A1G8K712</accession>
<organism evidence="5 6">
    <name type="scientific">Alteribacillus bidgolensis</name>
    <dbReference type="NCBI Taxonomy" id="930129"/>
    <lineage>
        <taxon>Bacteria</taxon>
        <taxon>Bacillati</taxon>
        <taxon>Bacillota</taxon>
        <taxon>Bacilli</taxon>
        <taxon>Bacillales</taxon>
        <taxon>Bacillaceae</taxon>
        <taxon>Alteribacillus</taxon>
    </lineage>
</organism>
<gene>
    <name evidence="5" type="ORF">SAMN05216352_10792</name>
</gene>
<proteinExistence type="inferred from homology"/>
<dbReference type="RefSeq" id="WP_091585520.1">
    <property type="nucleotide sequence ID" value="NZ_FNDU01000007.1"/>
</dbReference>
<dbReference type="NCBIfam" id="TIGR01891">
    <property type="entry name" value="amidohydrolases"/>
    <property type="match status" value="1"/>
</dbReference>
<dbReference type="SUPFAM" id="SSF53187">
    <property type="entry name" value="Zn-dependent exopeptidases"/>
    <property type="match status" value="1"/>
</dbReference>
<evidence type="ECO:0000313" key="6">
    <source>
        <dbReference type="Proteomes" id="UP000199017"/>
    </source>
</evidence>
<feature type="binding site" evidence="3">
    <location>
        <position position="137"/>
    </location>
    <ligand>
        <name>Mn(2+)</name>
        <dbReference type="ChEBI" id="CHEBI:29035"/>
        <label>2</label>
    </ligand>
</feature>
<dbReference type="SUPFAM" id="SSF55031">
    <property type="entry name" value="Bacterial exopeptidase dimerisation domain"/>
    <property type="match status" value="1"/>
</dbReference>
<dbReference type="Pfam" id="PF01546">
    <property type="entry name" value="Peptidase_M20"/>
    <property type="match status" value="1"/>
</dbReference>
<feature type="binding site" evidence="3">
    <location>
        <position position="102"/>
    </location>
    <ligand>
        <name>Mn(2+)</name>
        <dbReference type="ChEBI" id="CHEBI:29035"/>
        <label>2</label>
    </ligand>
</feature>
<keyword evidence="3" id="KW-0464">Manganese</keyword>
<dbReference type="InterPro" id="IPR017439">
    <property type="entry name" value="Amidohydrolase"/>
</dbReference>
<evidence type="ECO:0000256" key="2">
    <source>
        <dbReference type="ARBA" id="ARBA00022801"/>
    </source>
</evidence>
<name>A0A1G8K712_9BACI</name>
<dbReference type="STRING" id="930129.SAMN05216352_10792"/>
<dbReference type="OrthoDB" id="9776731at2"/>
<sequence length="401" mass="44130">MSTLLAKAMNLQDELSKWRRHLHQYPELGFEEFNTSDFIKERLKEFGITEITKMVGTGLMVFLRGKRPGPTVMLRADIDALPIQDEKTVEYASKINNVAHLCGHDAHTAMMLGAVKILKDMEIETGNIQVIFQPAEEGLSGAKKMIEEDVLNIHGVDAAAALHVQPTLPTGEISVCPNSSTANSDRFVIKVIGKGGHAAHPHVTVDSVAVAAELISSIQHIVSRKINPLENAVISIGKISGGSARNVIAPSVSLVGTVRTFKKEVQVNVKEEMERIISGICQAFGADYQFDYERGYPSVDNDEAMITIFKSTAANILGEDKLSVVPPSMGGEDFSYYTKKVPSLFFRLGVRPKNKETMYSHHHPLFDIDETAMPYGTALLSQFALDFLHHKKVLKETVSSK</sequence>
<dbReference type="EMBL" id="FNDU01000007">
    <property type="protein sequence ID" value="SDI39212.1"/>
    <property type="molecule type" value="Genomic_DNA"/>
</dbReference>
<evidence type="ECO:0000256" key="1">
    <source>
        <dbReference type="ARBA" id="ARBA00006153"/>
    </source>
</evidence>